<dbReference type="EMBL" id="JBBPBN010000049">
    <property type="protein sequence ID" value="KAK8993322.1"/>
    <property type="molecule type" value="Genomic_DNA"/>
</dbReference>
<gene>
    <name evidence="3" type="ORF">V6N11_033423</name>
</gene>
<evidence type="ECO:0000259" key="2">
    <source>
        <dbReference type="PROSITE" id="PS51746"/>
    </source>
</evidence>
<feature type="region of interest" description="Disordered" evidence="1">
    <location>
        <begin position="123"/>
        <end position="148"/>
    </location>
</feature>
<name>A0ABR2PY05_9ROSI</name>
<sequence length="469" mass="51354">MGGCISASSHGEVASPTCFDVGCCGSKRTKRSFLDHVIGLQHLPSVPNRIFTNGKSRSSCVFTQQGRKGINQDAMIVWEDFMPEDVTFCGVFDGHGPHGHLVARKVRDALPLKLLSSLHSCQSRQNGTGQTCFKGSSDKLESGGSEKEVSAEDRLTSLWREAFMKSYKAMDKELRSHPNLDCFCSGSTAISIVKQGSNLFMGYIGDSRAVMGSKDSNDSMVAVQLTVDLKPDLPREAERIKKCKGRVFALQDEPEVCRVWLPFDNAPGLAMARAFGDFCLKEYGVISMPEFSHRLLTERDQFIVLASDGVWDVLSNEEVVEIVSSAPSRSSAARILVDSAAREWKLKYPTSKMDDCAVVCLFLDGKMDSESDYEEQGYSSATIQSCHSGNAGESDDGGNKSEPSLQRNFTVRTSEESDSFGNGGLRPEELEGNGNTVAGEDENWSGLEGVTRVNSLIQLPRFSEERPNQ</sequence>
<feature type="compositionally biased region" description="Polar residues" evidence="1">
    <location>
        <begin position="377"/>
        <end position="388"/>
    </location>
</feature>
<accession>A0ABR2PY05</accession>
<dbReference type="InterPro" id="IPR001932">
    <property type="entry name" value="PPM-type_phosphatase-like_dom"/>
</dbReference>
<dbReference type="PROSITE" id="PS51746">
    <property type="entry name" value="PPM_2"/>
    <property type="match status" value="1"/>
</dbReference>
<dbReference type="Proteomes" id="UP001396334">
    <property type="component" value="Unassembled WGS sequence"/>
</dbReference>
<dbReference type="CDD" id="cd00143">
    <property type="entry name" value="PP2Cc"/>
    <property type="match status" value="1"/>
</dbReference>
<comment type="caution">
    <text evidence="3">The sequence shown here is derived from an EMBL/GenBank/DDBJ whole genome shotgun (WGS) entry which is preliminary data.</text>
</comment>
<feature type="compositionally biased region" description="Polar residues" evidence="1">
    <location>
        <begin position="123"/>
        <end position="134"/>
    </location>
</feature>
<dbReference type="Pfam" id="PF00481">
    <property type="entry name" value="PP2C"/>
    <property type="match status" value="1"/>
</dbReference>
<feature type="compositionally biased region" description="Polar residues" evidence="1">
    <location>
        <begin position="401"/>
        <end position="412"/>
    </location>
</feature>
<protein>
    <recommendedName>
        <fullName evidence="2">PPM-type phosphatase domain-containing protein</fullName>
    </recommendedName>
</protein>
<dbReference type="PANTHER" id="PTHR47992">
    <property type="entry name" value="PROTEIN PHOSPHATASE"/>
    <property type="match status" value="1"/>
</dbReference>
<dbReference type="SMART" id="SM00332">
    <property type="entry name" value="PP2Cc"/>
    <property type="match status" value="1"/>
</dbReference>
<dbReference type="Gene3D" id="3.60.40.10">
    <property type="entry name" value="PPM-type phosphatase domain"/>
    <property type="match status" value="1"/>
</dbReference>
<feature type="compositionally biased region" description="Basic and acidic residues" evidence="1">
    <location>
        <begin position="136"/>
        <end position="148"/>
    </location>
</feature>
<proteinExistence type="predicted"/>
<dbReference type="SUPFAM" id="SSF81606">
    <property type="entry name" value="PP2C-like"/>
    <property type="match status" value="1"/>
</dbReference>
<feature type="domain" description="PPM-type phosphatase" evidence="2">
    <location>
        <begin position="58"/>
        <end position="363"/>
    </location>
</feature>
<evidence type="ECO:0000256" key="1">
    <source>
        <dbReference type="SAM" id="MobiDB-lite"/>
    </source>
</evidence>
<evidence type="ECO:0000313" key="4">
    <source>
        <dbReference type="Proteomes" id="UP001396334"/>
    </source>
</evidence>
<dbReference type="InterPro" id="IPR036457">
    <property type="entry name" value="PPM-type-like_dom_sf"/>
</dbReference>
<organism evidence="3 4">
    <name type="scientific">Hibiscus sabdariffa</name>
    <name type="common">roselle</name>
    <dbReference type="NCBI Taxonomy" id="183260"/>
    <lineage>
        <taxon>Eukaryota</taxon>
        <taxon>Viridiplantae</taxon>
        <taxon>Streptophyta</taxon>
        <taxon>Embryophyta</taxon>
        <taxon>Tracheophyta</taxon>
        <taxon>Spermatophyta</taxon>
        <taxon>Magnoliopsida</taxon>
        <taxon>eudicotyledons</taxon>
        <taxon>Gunneridae</taxon>
        <taxon>Pentapetalae</taxon>
        <taxon>rosids</taxon>
        <taxon>malvids</taxon>
        <taxon>Malvales</taxon>
        <taxon>Malvaceae</taxon>
        <taxon>Malvoideae</taxon>
        <taxon>Hibiscus</taxon>
    </lineage>
</organism>
<dbReference type="InterPro" id="IPR015655">
    <property type="entry name" value="PP2C"/>
</dbReference>
<feature type="region of interest" description="Disordered" evidence="1">
    <location>
        <begin position="373"/>
        <end position="447"/>
    </location>
</feature>
<reference evidence="3 4" key="1">
    <citation type="journal article" date="2024" name="G3 (Bethesda)">
        <title>Genome assembly of Hibiscus sabdariffa L. provides insights into metabolisms of medicinal natural products.</title>
        <authorList>
            <person name="Kim T."/>
        </authorList>
    </citation>
    <scope>NUCLEOTIDE SEQUENCE [LARGE SCALE GENOMIC DNA]</scope>
    <source>
        <strain evidence="3">TK-2024</strain>
        <tissue evidence="3">Old leaves</tissue>
    </source>
</reference>
<keyword evidence="4" id="KW-1185">Reference proteome</keyword>
<evidence type="ECO:0000313" key="3">
    <source>
        <dbReference type="EMBL" id="KAK8993322.1"/>
    </source>
</evidence>